<dbReference type="NCBIfam" id="NF005559">
    <property type="entry name" value="PRK07231.1"/>
    <property type="match status" value="1"/>
</dbReference>
<evidence type="ECO:0000256" key="1">
    <source>
        <dbReference type="ARBA" id="ARBA00006484"/>
    </source>
</evidence>
<dbReference type="PANTHER" id="PTHR43669:SF3">
    <property type="entry name" value="ALCOHOL DEHYDROGENASE, PUTATIVE (AFU_ORTHOLOGUE AFUA_3G03445)-RELATED"/>
    <property type="match status" value="1"/>
</dbReference>
<dbReference type="HOGENOM" id="CLU_010194_1_0_9"/>
<keyword evidence="5" id="KW-1185">Reference proteome</keyword>
<dbReference type="EMBL" id="CP009285">
    <property type="protein sequence ID" value="AIQ60485.1"/>
    <property type="molecule type" value="Genomic_DNA"/>
</dbReference>
<dbReference type="Proteomes" id="UP000029518">
    <property type="component" value="Chromosome"/>
</dbReference>
<dbReference type="OrthoDB" id="9803333at2"/>
<dbReference type="SMART" id="SM00822">
    <property type="entry name" value="PKS_KR"/>
    <property type="match status" value="1"/>
</dbReference>
<dbReference type="PROSITE" id="PS00061">
    <property type="entry name" value="ADH_SHORT"/>
    <property type="match status" value="1"/>
</dbReference>
<dbReference type="RefSeq" id="WP_042217078.1">
    <property type="nucleotide sequence ID" value="NZ_CP009285.1"/>
</dbReference>
<evidence type="ECO:0000313" key="5">
    <source>
        <dbReference type="Proteomes" id="UP000029518"/>
    </source>
</evidence>
<comment type="similarity">
    <text evidence="1">Belongs to the short-chain dehydrogenases/reductases (SDR) family.</text>
</comment>
<dbReference type="InterPro" id="IPR020904">
    <property type="entry name" value="Sc_DH/Rdtase_CS"/>
</dbReference>
<keyword evidence="2" id="KW-0560">Oxidoreductase</keyword>
<evidence type="ECO:0000256" key="2">
    <source>
        <dbReference type="ARBA" id="ARBA00023002"/>
    </source>
</evidence>
<dbReference type="InterPro" id="IPR002347">
    <property type="entry name" value="SDR_fam"/>
</dbReference>
<dbReference type="CDD" id="cd05233">
    <property type="entry name" value="SDR_c"/>
    <property type="match status" value="1"/>
</dbReference>
<organism evidence="4 5">
    <name type="scientific">Paenibacillus borealis</name>
    <dbReference type="NCBI Taxonomy" id="160799"/>
    <lineage>
        <taxon>Bacteria</taxon>
        <taxon>Bacillati</taxon>
        <taxon>Bacillota</taxon>
        <taxon>Bacilli</taxon>
        <taxon>Bacillales</taxon>
        <taxon>Paenibacillaceae</taxon>
        <taxon>Paenibacillus</taxon>
    </lineage>
</organism>
<name>A0A089LK71_PAEBO</name>
<dbReference type="FunFam" id="3.40.50.720:FF:000084">
    <property type="entry name" value="Short-chain dehydrogenase reductase"/>
    <property type="match status" value="1"/>
</dbReference>
<dbReference type="Gene3D" id="3.40.50.720">
    <property type="entry name" value="NAD(P)-binding Rossmann-like Domain"/>
    <property type="match status" value="1"/>
</dbReference>
<dbReference type="SUPFAM" id="SSF51735">
    <property type="entry name" value="NAD(P)-binding Rossmann-fold domains"/>
    <property type="match status" value="1"/>
</dbReference>
<dbReference type="Pfam" id="PF13561">
    <property type="entry name" value="adh_short_C2"/>
    <property type="match status" value="1"/>
</dbReference>
<dbReference type="PANTHER" id="PTHR43669">
    <property type="entry name" value="5-KETO-D-GLUCONATE 5-REDUCTASE"/>
    <property type="match status" value="1"/>
</dbReference>
<dbReference type="InterPro" id="IPR057326">
    <property type="entry name" value="KR_dom"/>
</dbReference>
<dbReference type="KEGG" id="pbd:PBOR_28725"/>
<reference evidence="4" key="1">
    <citation type="submission" date="2014-08" db="EMBL/GenBank/DDBJ databases">
        <title>Comparative genomics of the Paenibacillus odorifer group.</title>
        <authorList>
            <person name="den Bakker H.C."/>
            <person name="Tsai Y.-C.Y.-C."/>
            <person name="Martin N."/>
            <person name="Korlach J."/>
            <person name="Wiedmann M."/>
        </authorList>
    </citation>
    <scope>NUCLEOTIDE SEQUENCE [LARGE SCALE GENOMIC DNA]</scope>
    <source>
        <strain evidence="4">DSM 13188</strain>
    </source>
</reference>
<dbReference type="InterPro" id="IPR036291">
    <property type="entry name" value="NAD(P)-bd_dom_sf"/>
</dbReference>
<evidence type="ECO:0000313" key="4">
    <source>
        <dbReference type="EMBL" id="AIQ60485.1"/>
    </source>
</evidence>
<dbReference type="GO" id="GO:0008206">
    <property type="term" value="P:bile acid metabolic process"/>
    <property type="evidence" value="ECO:0007669"/>
    <property type="project" value="UniProtKB-ARBA"/>
</dbReference>
<accession>A0A089LK71</accession>
<feature type="domain" description="Ketoreductase" evidence="3">
    <location>
        <begin position="7"/>
        <end position="182"/>
    </location>
</feature>
<dbReference type="PRINTS" id="PR00081">
    <property type="entry name" value="GDHRDH"/>
</dbReference>
<evidence type="ECO:0000259" key="3">
    <source>
        <dbReference type="SMART" id="SM00822"/>
    </source>
</evidence>
<dbReference type="AlphaFoldDB" id="A0A089LK71"/>
<proteinExistence type="inferred from homology"/>
<protein>
    <submittedName>
        <fullName evidence="4">Short-chain dehydrogenase</fullName>
    </submittedName>
</protein>
<dbReference type="GO" id="GO:0016491">
    <property type="term" value="F:oxidoreductase activity"/>
    <property type="evidence" value="ECO:0007669"/>
    <property type="project" value="UniProtKB-KW"/>
</dbReference>
<gene>
    <name evidence="4" type="ORF">PBOR_28725</name>
</gene>
<sequence length="259" mass="26009">MAKLEGKVALITGGNSGIGLSAAKLFVAEGARVVITGRNPVSLQAAVEELGAEHAIAVQADATDPQSAVKAVNAAIEAFGRLDVVYANAGIAASTPLGSTDLATFEEVLKINVTGVFFTVQAALPHLKAGASVILTGSVLAKAGRPGNSAYAASKGAVSSMTKVLASELSPLGIRVNNIAPGATRTPIWGQSAMDNWSQVEAGMSRSIPLGRAGDPEEVAKVALFLASDDSSYIQGADIAVDGGAGSSPLGAPVYQQNA</sequence>
<dbReference type="PRINTS" id="PR00080">
    <property type="entry name" value="SDRFAMILY"/>
</dbReference>